<dbReference type="AlphaFoldDB" id="A0A853JGG1"/>
<keyword evidence="1" id="KW-1133">Transmembrane helix</keyword>
<gene>
    <name evidence="2" type="ORF">H0E84_15595</name>
</gene>
<dbReference type="EMBL" id="JACCKA010000086">
    <property type="protein sequence ID" value="NZA27802.1"/>
    <property type="molecule type" value="Genomic_DNA"/>
</dbReference>
<evidence type="ECO:0000256" key="1">
    <source>
        <dbReference type="SAM" id="Phobius"/>
    </source>
</evidence>
<accession>A0A853JGG1</accession>
<keyword evidence="1" id="KW-0472">Membrane</keyword>
<reference evidence="2 3" key="1">
    <citation type="submission" date="2020-07" db="EMBL/GenBank/DDBJ databases">
        <title>Luteimonas sp. SJ-92.</title>
        <authorList>
            <person name="Huang X.-X."/>
            <person name="Xu L."/>
            <person name="Sun J.-Q."/>
        </authorList>
    </citation>
    <scope>NUCLEOTIDE SEQUENCE [LARGE SCALE GENOMIC DNA]</scope>
    <source>
        <strain evidence="2 3">SJ-92</strain>
    </source>
</reference>
<protein>
    <submittedName>
        <fullName evidence="2">Uncharacterized protein</fullName>
    </submittedName>
</protein>
<keyword evidence="1" id="KW-0812">Transmembrane</keyword>
<organism evidence="2 3">
    <name type="scientific">Luteimonas salinisoli</name>
    <dbReference type="NCBI Taxonomy" id="2752307"/>
    <lineage>
        <taxon>Bacteria</taxon>
        <taxon>Pseudomonadati</taxon>
        <taxon>Pseudomonadota</taxon>
        <taxon>Gammaproteobacteria</taxon>
        <taxon>Lysobacterales</taxon>
        <taxon>Lysobacteraceae</taxon>
        <taxon>Luteimonas</taxon>
    </lineage>
</organism>
<feature type="transmembrane region" description="Helical" evidence="1">
    <location>
        <begin position="84"/>
        <end position="103"/>
    </location>
</feature>
<keyword evidence="3" id="KW-1185">Reference proteome</keyword>
<feature type="transmembrane region" description="Helical" evidence="1">
    <location>
        <begin position="30"/>
        <end position="51"/>
    </location>
</feature>
<dbReference type="RefSeq" id="WP_180679566.1">
    <property type="nucleotide sequence ID" value="NZ_JACCKA010000086.1"/>
</dbReference>
<dbReference type="Proteomes" id="UP000578091">
    <property type="component" value="Unassembled WGS sequence"/>
</dbReference>
<evidence type="ECO:0000313" key="2">
    <source>
        <dbReference type="EMBL" id="NZA27802.1"/>
    </source>
</evidence>
<comment type="caution">
    <text evidence="2">The sequence shown here is derived from an EMBL/GenBank/DDBJ whole genome shotgun (WGS) entry which is preliminary data.</text>
</comment>
<feature type="transmembrane region" description="Helical" evidence="1">
    <location>
        <begin position="115"/>
        <end position="141"/>
    </location>
</feature>
<proteinExistence type="predicted"/>
<name>A0A853JGG1_9GAMM</name>
<sequence length="148" mass="16014">MPHRDSRLAAPGPDEPGPAQALGAMPKIRVALGLLLYLASCLGLLIAPAYITLPLTAYSADFVASHGPRIPAFSSLALLVMPRAWLICFSVLAASVVLAFLAFRKVEDRDTRLYWIGVLANINFYTVLLMFGMVLIGFFLLPRLANGV</sequence>
<evidence type="ECO:0000313" key="3">
    <source>
        <dbReference type="Proteomes" id="UP000578091"/>
    </source>
</evidence>